<keyword evidence="3 6" id="KW-0732">Signal</keyword>
<organism evidence="8 9">
    <name type="scientific">Puccinia triticina</name>
    <dbReference type="NCBI Taxonomy" id="208348"/>
    <lineage>
        <taxon>Eukaryota</taxon>
        <taxon>Fungi</taxon>
        <taxon>Dikarya</taxon>
        <taxon>Basidiomycota</taxon>
        <taxon>Pucciniomycotina</taxon>
        <taxon>Pucciniomycetes</taxon>
        <taxon>Pucciniales</taxon>
        <taxon>Pucciniaceae</taxon>
        <taxon>Puccinia</taxon>
    </lineage>
</organism>
<evidence type="ECO:0000313" key="9">
    <source>
        <dbReference type="Proteomes" id="UP001164743"/>
    </source>
</evidence>
<feature type="compositionally biased region" description="Low complexity" evidence="5">
    <location>
        <begin position="98"/>
        <end position="116"/>
    </location>
</feature>
<evidence type="ECO:0000256" key="1">
    <source>
        <dbReference type="ARBA" id="ARBA00004613"/>
    </source>
</evidence>
<feature type="signal peptide" evidence="6">
    <location>
        <begin position="1"/>
        <end position="24"/>
    </location>
</feature>
<gene>
    <name evidence="8" type="ORF">PtA15_16A210</name>
</gene>
<feature type="region of interest" description="Disordered" evidence="5">
    <location>
        <begin position="206"/>
        <end position="232"/>
    </location>
</feature>
<evidence type="ECO:0000256" key="2">
    <source>
        <dbReference type="ARBA" id="ARBA00022525"/>
    </source>
</evidence>
<keyword evidence="9" id="KW-1185">Reference proteome</keyword>
<keyword evidence="2" id="KW-0964">Secreted</keyword>
<feature type="domain" description="CFEM" evidence="7">
    <location>
        <begin position="8"/>
        <end position="122"/>
    </location>
</feature>
<evidence type="ECO:0000256" key="4">
    <source>
        <dbReference type="ARBA" id="ARBA00023157"/>
    </source>
</evidence>
<keyword evidence="4" id="KW-1015">Disulfide bond</keyword>
<evidence type="ECO:0000256" key="3">
    <source>
        <dbReference type="ARBA" id="ARBA00022729"/>
    </source>
</evidence>
<feature type="chain" id="PRO_5046801218" description="CFEM domain-containing protein" evidence="6">
    <location>
        <begin position="25"/>
        <end position="232"/>
    </location>
</feature>
<reference evidence="8" key="1">
    <citation type="submission" date="2022-10" db="EMBL/GenBank/DDBJ databases">
        <title>Puccinia triticina Genome sequencing and assembly.</title>
        <authorList>
            <person name="Li C."/>
        </authorList>
    </citation>
    <scope>NUCLEOTIDE SEQUENCE</scope>
    <source>
        <strain evidence="8">Pt15</strain>
    </source>
</reference>
<dbReference type="EMBL" id="CP110436">
    <property type="protein sequence ID" value="WAQ92304.1"/>
    <property type="molecule type" value="Genomic_DNA"/>
</dbReference>
<evidence type="ECO:0000256" key="6">
    <source>
        <dbReference type="SAM" id="SignalP"/>
    </source>
</evidence>
<feature type="compositionally biased region" description="Pro residues" evidence="5">
    <location>
        <begin position="221"/>
        <end position="232"/>
    </location>
</feature>
<feature type="compositionally biased region" description="Polar residues" evidence="5">
    <location>
        <begin position="148"/>
        <end position="159"/>
    </location>
</feature>
<dbReference type="SMART" id="SM00747">
    <property type="entry name" value="CFEM"/>
    <property type="match status" value="1"/>
</dbReference>
<comment type="subcellular location">
    <subcellularLocation>
        <location evidence="1">Secreted</location>
    </subcellularLocation>
</comment>
<sequence>MFSGNSALFAVVLSSLSLAHSASAEAPKPAGPAIPQCAANCMSIKIKEAAVWFGASQVSEYCKHPEFLLAYNTCLHDNCKPEEIDAGKQAGLSACPGAPTNGAPAGPPGGNSTAAGDVNNSTAHLSGPADAPGGANSTLVPAKGGSNPGQAVNTPNTPGGLNGALPPSGANATNTTTSAPSRFSGAVGSAAANVFVPKTITLVTHDSLSSQSPSPYKLLDPHPPPTPPPRKR</sequence>
<evidence type="ECO:0000259" key="7">
    <source>
        <dbReference type="PROSITE" id="PS52012"/>
    </source>
</evidence>
<protein>
    <recommendedName>
        <fullName evidence="7">CFEM domain-containing protein</fullName>
    </recommendedName>
</protein>
<evidence type="ECO:0000313" key="8">
    <source>
        <dbReference type="EMBL" id="WAQ92304.1"/>
    </source>
</evidence>
<dbReference type="Proteomes" id="UP001164743">
    <property type="component" value="Chromosome 16A"/>
</dbReference>
<dbReference type="Pfam" id="PF05730">
    <property type="entry name" value="CFEM"/>
    <property type="match status" value="1"/>
</dbReference>
<dbReference type="RefSeq" id="XP_053027859.1">
    <property type="nucleotide sequence ID" value="XM_053163879.1"/>
</dbReference>
<dbReference type="InterPro" id="IPR008427">
    <property type="entry name" value="Extracellular_membr_CFEM_dom"/>
</dbReference>
<dbReference type="GeneID" id="77804774"/>
<dbReference type="PROSITE" id="PS52012">
    <property type="entry name" value="CFEM"/>
    <property type="match status" value="1"/>
</dbReference>
<name>A0ABY7D699_9BASI</name>
<feature type="region of interest" description="Disordered" evidence="5">
    <location>
        <begin position="98"/>
        <end position="178"/>
    </location>
</feature>
<accession>A0ABY7D699</accession>
<evidence type="ECO:0000256" key="5">
    <source>
        <dbReference type="SAM" id="MobiDB-lite"/>
    </source>
</evidence>
<feature type="compositionally biased region" description="Low complexity" evidence="5">
    <location>
        <begin position="166"/>
        <end position="178"/>
    </location>
</feature>
<proteinExistence type="predicted"/>